<dbReference type="RefSeq" id="WP_311693591.1">
    <property type="nucleotide sequence ID" value="NZ_JAVRHL010000004.1"/>
</dbReference>
<sequence>MAEKSITDRNASLAALMGARLGMRGGSLGDKLRRGGRHLPRRLRAQAAYLAEVESMSAHPRLARQADPVRIRQAEGDLRRYLRSVDPWDRRKGLILNVLAALSFNLLLLFGAAVAVMSWKGVL</sequence>
<proteinExistence type="predicted"/>
<comment type="caution">
    <text evidence="2">The sequence shown here is derived from an EMBL/GenBank/DDBJ whole genome shotgun (WGS) entry which is preliminary data.</text>
</comment>
<gene>
    <name evidence="2" type="ORF">RM543_16380</name>
</gene>
<feature type="transmembrane region" description="Helical" evidence="1">
    <location>
        <begin position="94"/>
        <end position="119"/>
    </location>
</feature>
<dbReference type="EMBL" id="JAVRHL010000004">
    <property type="protein sequence ID" value="MDT0684263.1"/>
    <property type="molecule type" value="Genomic_DNA"/>
</dbReference>
<keyword evidence="1" id="KW-0812">Transmembrane</keyword>
<organism evidence="2 3">
    <name type="scientific">Tropicimonas omnivorans</name>
    <dbReference type="NCBI Taxonomy" id="3075590"/>
    <lineage>
        <taxon>Bacteria</taxon>
        <taxon>Pseudomonadati</taxon>
        <taxon>Pseudomonadota</taxon>
        <taxon>Alphaproteobacteria</taxon>
        <taxon>Rhodobacterales</taxon>
        <taxon>Roseobacteraceae</taxon>
        <taxon>Tropicimonas</taxon>
    </lineage>
</organism>
<protein>
    <submittedName>
        <fullName evidence="2">Uncharacterized protein</fullName>
    </submittedName>
</protein>
<evidence type="ECO:0000313" key="2">
    <source>
        <dbReference type="EMBL" id="MDT0684263.1"/>
    </source>
</evidence>
<keyword evidence="3" id="KW-1185">Reference proteome</keyword>
<dbReference type="Proteomes" id="UP001265259">
    <property type="component" value="Unassembled WGS sequence"/>
</dbReference>
<name>A0ABU3DKM6_9RHOB</name>
<evidence type="ECO:0000256" key="1">
    <source>
        <dbReference type="SAM" id="Phobius"/>
    </source>
</evidence>
<reference evidence="2 3" key="1">
    <citation type="submission" date="2023-09" db="EMBL/GenBank/DDBJ databases">
        <authorList>
            <person name="Rey-Velasco X."/>
        </authorList>
    </citation>
    <scope>NUCLEOTIDE SEQUENCE [LARGE SCALE GENOMIC DNA]</scope>
    <source>
        <strain evidence="2 3">F158</strain>
    </source>
</reference>
<keyword evidence="1" id="KW-0472">Membrane</keyword>
<evidence type="ECO:0000313" key="3">
    <source>
        <dbReference type="Proteomes" id="UP001265259"/>
    </source>
</evidence>
<keyword evidence="1" id="KW-1133">Transmembrane helix</keyword>
<accession>A0ABU3DKM6</accession>